<dbReference type="InterPro" id="IPR016152">
    <property type="entry name" value="PTrfase/Anion_transptr"/>
</dbReference>
<name>A0A9D1U3E0_9LACO</name>
<dbReference type="GO" id="GO:0016301">
    <property type="term" value="F:kinase activity"/>
    <property type="evidence" value="ECO:0007669"/>
    <property type="project" value="UniProtKB-KW"/>
</dbReference>
<comment type="caution">
    <text evidence="14">The sequence shown here is derived from an EMBL/GenBank/DDBJ whole genome shotgun (WGS) entry which is preliminary data.</text>
</comment>
<feature type="domain" description="PTS EIIA type-2" evidence="11">
    <location>
        <begin position="196"/>
        <end position="337"/>
    </location>
</feature>
<dbReference type="PROSITE" id="PS51094">
    <property type="entry name" value="PTS_EIIA_TYPE_2"/>
    <property type="match status" value="1"/>
</dbReference>
<evidence type="ECO:0000256" key="4">
    <source>
        <dbReference type="ARBA" id="ARBA00022553"/>
    </source>
</evidence>
<dbReference type="InterPro" id="IPR011608">
    <property type="entry name" value="PRD"/>
</dbReference>
<dbReference type="InterPro" id="IPR013011">
    <property type="entry name" value="PTS_EIIB_2"/>
</dbReference>
<dbReference type="CDD" id="cd05568">
    <property type="entry name" value="PTS_IIB_bgl_like"/>
    <property type="match status" value="1"/>
</dbReference>
<dbReference type="Pfam" id="PF00359">
    <property type="entry name" value="PTS_EIIA_2"/>
    <property type="match status" value="1"/>
</dbReference>
<keyword evidence="5" id="KW-0808">Transferase</keyword>
<dbReference type="Gene3D" id="3.40.930.10">
    <property type="entry name" value="Mannitol-specific EII, Chain A"/>
    <property type="match status" value="1"/>
</dbReference>
<dbReference type="AlphaFoldDB" id="A0A9D1U3E0"/>
<dbReference type="GO" id="GO:0006355">
    <property type="term" value="P:regulation of DNA-templated transcription"/>
    <property type="evidence" value="ECO:0007669"/>
    <property type="project" value="InterPro"/>
</dbReference>
<comment type="function">
    <text evidence="8">The phosphoenolpyruvate-dependent sugar phosphotransferase system (sugar PTS), a major carbohydrate active transport system, catalyzes the phosphorylation of incoming sugar substrates concomitantly with their translocation across the cell membrane. The enzyme II UlaABC PTS system is involved in ascorbate transport.</text>
</comment>
<dbReference type="InterPro" id="IPR002178">
    <property type="entry name" value="PTS_EIIA_type-2_dom"/>
</dbReference>
<keyword evidence="6" id="KW-0598">Phosphotransferase system</keyword>
<evidence type="ECO:0000259" key="12">
    <source>
        <dbReference type="PROSITE" id="PS51099"/>
    </source>
</evidence>
<evidence type="ECO:0000256" key="2">
    <source>
        <dbReference type="ARBA" id="ARBA00022448"/>
    </source>
</evidence>
<dbReference type="GO" id="GO:0008982">
    <property type="term" value="F:protein-N(PI)-phosphohistidine-sugar phosphotransferase activity"/>
    <property type="evidence" value="ECO:0007669"/>
    <property type="project" value="InterPro"/>
</dbReference>
<reference evidence="14" key="2">
    <citation type="submission" date="2021-04" db="EMBL/GenBank/DDBJ databases">
        <authorList>
            <person name="Gilroy R."/>
        </authorList>
    </citation>
    <scope>NUCLEOTIDE SEQUENCE</scope>
    <source>
        <strain evidence="14">ChiHejej3B27-2180</strain>
    </source>
</reference>
<dbReference type="Gene3D" id="1.10.1790.10">
    <property type="entry name" value="PRD domain"/>
    <property type="match status" value="1"/>
</dbReference>
<dbReference type="InterPro" id="IPR051351">
    <property type="entry name" value="Ascorbate-PTS_EIIA_comp"/>
</dbReference>
<dbReference type="Proteomes" id="UP000886878">
    <property type="component" value="Unassembled WGS sequence"/>
</dbReference>
<sequence length="342" mass="38738">EITTNYQETFQLTKLSVSPLEKYLNAKLSDDEISLISIYFGSALRNQHHQAVKNEILVVCSSGIGTSHLLFSQLRNVYPSVNFRRPFNTLELENVNWNNVAGIISTLPINYGHQVPHIQIQAMPSKADWHTIQRFLVDINLLSKETVSRINIESLMDVIAEYARIEHPQQLKEALTDFLLSANSVNMNYPNKERFLGINQQYLQLFTDQVDWKQAICQSFRPLERSGAIEARYTEKIIHSTIQHGDYMIIGNGIMLAHGGPADGVHKLGIGFNLFKQPFQSIGGQTIHLVITLAPVDAKLQVPFLEVMLKFASDKKWLKQVIDSPTRADLVTHLQQSHLLAN</sequence>
<organism evidence="14 15">
    <name type="scientific">Candidatus Limosilactobacillus merdipullorum</name>
    <dbReference type="NCBI Taxonomy" id="2838653"/>
    <lineage>
        <taxon>Bacteria</taxon>
        <taxon>Bacillati</taxon>
        <taxon>Bacillota</taxon>
        <taxon>Bacilli</taxon>
        <taxon>Lactobacillales</taxon>
        <taxon>Lactobacillaceae</taxon>
        <taxon>Limosilactobacillus</taxon>
    </lineage>
</organism>
<reference evidence="14" key="1">
    <citation type="journal article" date="2021" name="PeerJ">
        <title>Extensive microbial diversity within the chicken gut microbiome revealed by metagenomics and culture.</title>
        <authorList>
            <person name="Gilroy R."/>
            <person name="Ravi A."/>
            <person name="Getino M."/>
            <person name="Pursley I."/>
            <person name="Horton D.L."/>
            <person name="Alikhan N.F."/>
            <person name="Baker D."/>
            <person name="Gharbi K."/>
            <person name="Hall N."/>
            <person name="Watson M."/>
            <person name="Adriaenssens E.M."/>
            <person name="Foster-Nyarko E."/>
            <person name="Jarju S."/>
            <person name="Secka A."/>
            <person name="Antonio M."/>
            <person name="Oren A."/>
            <person name="Chaudhuri R.R."/>
            <person name="La Ragione R."/>
            <person name="Hildebrand F."/>
            <person name="Pallen M.J."/>
        </authorList>
    </citation>
    <scope>NUCLEOTIDE SEQUENCE</scope>
    <source>
        <strain evidence="14">ChiHejej3B27-2180</strain>
    </source>
</reference>
<dbReference type="GO" id="GO:0009401">
    <property type="term" value="P:phosphoenolpyruvate-dependent sugar phosphotransferase system"/>
    <property type="evidence" value="ECO:0007669"/>
    <property type="project" value="UniProtKB-KW"/>
</dbReference>
<keyword evidence="2" id="KW-0813">Transport</keyword>
<dbReference type="InterPro" id="IPR036095">
    <property type="entry name" value="PTS_EIIB-like_sf"/>
</dbReference>
<evidence type="ECO:0000256" key="8">
    <source>
        <dbReference type="ARBA" id="ARBA00037387"/>
    </source>
</evidence>
<evidence type="ECO:0000256" key="6">
    <source>
        <dbReference type="ARBA" id="ARBA00022683"/>
    </source>
</evidence>
<dbReference type="GO" id="GO:0005737">
    <property type="term" value="C:cytoplasm"/>
    <property type="evidence" value="ECO:0007669"/>
    <property type="project" value="UniProtKB-SubCell"/>
</dbReference>
<dbReference type="PANTHER" id="PTHR36203:SF1">
    <property type="entry name" value="ASCORBATE-SPECIFIC PTS SYSTEM EIIA COMPONENT"/>
    <property type="match status" value="1"/>
</dbReference>
<evidence type="ECO:0000313" key="15">
    <source>
        <dbReference type="Proteomes" id="UP000886878"/>
    </source>
</evidence>
<proteinExistence type="predicted"/>
<evidence type="ECO:0000256" key="10">
    <source>
        <dbReference type="ARBA" id="ARBA00042072"/>
    </source>
</evidence>
<dbReference type="PANTHER" id="PTHR36203">
    <property type="entry name" value="ASCORBATE-SPECIFIC PTS SYSTEM EIIA COMPONENT"/>
    <property type="match status" value="1"/>
</dbReference>
<keyword evidence="4" id="KW-0597">Phosphoprotein</keyword>
<evidence type="ECO:0000313" key="14">
    <source>
        <dbReference type="EMBL" id="HIW70526.1"/>
    </source>
</evidence>
<protein>
    <recommendedName>
        <fullName evidence="9">Ascorbate-specific PTS system EIIA component</fullName>
    </recommendedName>
    <alternativeName>
        <fullName evidence="10">Ascorbate-specific phosphotransferase enzyme IIA component</fullName>
    </alternativeName>
</protein>
<feature type="non-terminal residue" evidence="14">
    <location>
        <position position="1"/>
    </location>
</feature>
<dbReference type="Gene3D" id="3.40.50.2300">
    <property type="match status" value="1"/>
</dbReference>
<dbReference type="PROSITE" id="PS51099">
    <property type="entry name" value="PTS_EIIB_TYPE_2"/>
    <property type="match status" value="1"/>
</dbReference>
<feature type="domain" description="PTS EIIB type-2" evidence="12">
    <location>
        <begin position="54"/>
        <end position="144"/>
    </location>
</feature>
<evidence type="ECO:0000256" key="9">
    <source>
        <dbReference type="ARBA" id="ARBA00041175"/>
    </source>
</evidence>
<dbReference type="SUPFAM" id="SSF63520">
    <property type="entry name" value="PTS-regulatory domain, PRD"/>
    <property type="match status" value="1"/>
</dbReference>
<feature type="domain" description="PRD" evidence="13">
    <location>
        <begin position="1"/>
        <end position="50"/>
    </location>
</feature>
<evidence type="ECO:0000259" key="11">
    <source>
        <dbReference type="PROSITE" id="PS51094"/>
    </source>
</evidence>
<keyword evidence="14" id="KW-0762">Sugar transport</keyword>
<evidence type="ECO:0000259" key="13">
    <source>
        <dbReference type="PROSITE" id="PS51372"/>
    </source>
</evidence>
<dbReference type="SUPFAM" id="SSF55804">
    <property type="entry name" value="Phoshotransferase/anion transport protein"/>
    <property type="match status" value="1"/>
</dbReference>
<comment type="subcellular location">
    <subcellularLocation>
        <location evidence="1">Cytoplasm</location>
    </subcellularLocation>
</comment>
<dbReference type="PROSITE" id="PS51372">
    <property type="entry name" value="PRD_2"/>
    <property type="match status" value="1"/>
</dbReference>
<gene>
    <name evidence="14" type="ORF">H9876_04000</name>
</gene>
<accession>A0A9D1U3E0</accession>
<dbReference type="EMBL" id="DXGK01000080">
    <property type="protein sequence ID" value="HIW70526.1"/>
    <property type="molecule type" value="Genomic_DNA"/>
</dbReference>
<evidence type="ECO:0000256" key="5">
    <source>
        <dbReference type="ARBA" id="ARBA00022679"/>
    </source>
</evidence>
<dbReference type="InterPro" id="IPR036634">
    <property type="entry name" value="PRD_sf"/>
</dbReference>
<dbReference type="Pfam" id="PF00874">
    <property type="entry name" value="PRD"/>
    <property type="match status" value="1"/>
</dbReference>
<keyword evidence="7" id="KW-0418">Kinase</keyword>
<evidence type="ECO:0000256" key="3">
    <source>
        <dbReference type="ARBA" id="ARBA00022490"/>
    </source>
</evidence>
<evidence type="ECO:0000256" key="7">
    <source>
        <dbReference type="ARBA" id="ARBA00022777"/>
    </source>
</evidence>
<evidence type="ECO:0000256" key="1">
    <source>
        <dbReference type="ARBA" id="ARBA00004496"/>
    </source>
</evidence>
<dbReference type="SUPFAM" id="SSF52794">
    <property type="entry name" value="PTS system IIB component-like"/>
    <property type="match status" value="1"/>
</dbReference>
<keyword evidence="3" id="KW-0963">Cytoplasm</keyword>